<evidence type="ECO:0000313" key="3">
    <source>
        <dbReference type="Proteomes" id="UP001596116"/>
    </source>
</evidence>
<dbReference type="InterPro" id="IPR005190">
    <property type="entry name" value="GlnE_rpt_dom"/>
</dbReference>
<organism evidence="2 3">
    <name type="scientific">Hyphococcus aureus</name>
    <dbReference type="NCBI Taxonomy" id="2666033"/>
    <lineage>
        <taxon>Bacteria</taxon>
        <taxon>Pseudomonadati</taxon>
        <taxon>Pseudomonadota</taxon>
        <taxon>Alphaproteobacteria</taxon>
        <taxon>Parvularculales</taxon>
        <taxon>Parvularculaceae</taxon>
        <taxon>Hyphococcus</taxon>
    </lineage>
</organism>
<feature type="domain" description="Glutamate-ammonia ligase adenylyltransferase repeated" evidence="1">
    <location>
        <begin position="54"/>
        <end position="239"/>
    </location>
</feature>
<dbReference type="RefSeq" id="WP_379882666.1">
    <property type="nucleotide sequence ID" value="NZ_JBHPON010000002.1"/>
</dbReference>
<gene>
    <name evidence="2" type="ORF">ACFMB1_11150</name>
</gene>
<name>A0ABW1KVY2_9PROT</name>
<comment type="caution">
    <text evidence="2">The sequence shown here is derived from an EMBL/GenBank/DDBJ whole genome shotgun (WGS) entry which is preliminary data.</text>
</comment>
<proteinExistence type="predicted"/>
<sequence length="939" mass="100599">MAAPTTQAARTAADKIDPARAPAALERWRRAVADALGGDPGAPLDRPDRRLLMLRVFGATRRLAELCMTHPDAAATALIDGASPVLAEAARDMTALDRGVGGPDALHAALAPLKNRVDVAIAIAEMSGEWSVANATAARVDFAERMVETGLRWLVRAAVKRGELSVEDPENFLRGVFVVAGSDFAHEDLSPFGPLDIIVLYDEKAFGGPTARGADRIFVRIGAELREAFEGKPGEYPLYGLRTPLGSGVGGAGYADSIARVKATASGPQADALKMWLGAARVVAGDRTAGGAFLEEMEQIVWSDNPIAMEALRSFVAQKDTDPRGAFRRVAGLCRLAIGGLRPVFRTASAREIFDTAANSRTLSKDAARRLIAGEELAHIAVSRLQIMKGAAVTSVEREDEQNALALLCGFCEYQDLEAALNGARVDAANTLRRLAAGPQQEISLYRNGETEKEGDADKLEDLGFLNGQSLSEAVDNWARRAEARLGGKRFSAHAPGLLTDFGETQHPNDAVRLFDQLLETAGEKHDVFALVGDGAAARNGLVDAFGSFGAVVEPLTKSPELAETLFEQTGAETPQSGKEWLGRFTPPAPKGKTALADLAAWRRELMARIAYNVATGATGFDAAVEAFEQIHIHTLTNAFDITREAAPAAEKKAGGGIALHVFESDGPHLPGAATHVGFIAREEAGDDGEAFAKRYLHALNELGEGVFAITPDVTHRPCGLAGPMVPDLKAFKGYVQSEAVAHEQIMLARGRVIAAGDDKVEEAARDALRSVVAGARRADILFRDLDRARAQRMRRERASSDWDIDRLEGGRTDVELVISTLIYKHASAHPFVQDATPTEALDAMARSGLISEETAQSLSSARQFWSRLQLARALSGWSDPLKSPVRRRFGGLIARAAGVQKFEQVRPMMRGYADEVTRSYAQIVLGRPCMNIASHAAG</sequence>
<reference evidence="2 3" key="1">
    <citation type="submission" date="2024-09" db="EMBL/GenBank/DDBJ databases">
        <authorList>
            <person name="Zhang Z.-H."/>
        </authorList>
    </citation>
    <scope>NUCLEOTIDE SEQUENCE [LARGE SCALE GENOMIC DNA]</scope>
    <source>
        <strain evidence="2 3">HHTR114</strain>
    </source>
</reference>
<dbReference type="Proteomes" id="UP001596116">
    <property type="component" value="Unassembled WGS sequence"/>
</dbReference>
<dbReference type="InterPro" id="IPR023057">
    <property type="entry name" value="GlnE"/>
</dbReference>
<protein>
    <recommendedName>
        <fullName evidence="1">Glutamate-ammonia ligase adenylyltransferase repeated domain-containing protein</fullName>
    </recommendedName>
</protein>
<dbReference type="Pfam" id="PF03710">
    <property type="entry name" value="GlnE"/>
    <property type="match status" value="1"/>
</dbReference>
<dbReference type="SUPFAM" id="SSF81301">
    <property type="entry name" value="Nucleotidyltransferase"/>
    <property type="match status" value="2"/>
</dbReference>
<evidence type="ECO:0000259" key="1">
    <source>
        <dbReference type="Pfam" id="PF03710"/>
    </source>
</evidence>
<evidence type="ECO:0000313" key="2">
    <source>
        <dbReference type="EMBL" id="MFC6036104.1"/>
    </source>
</evidence>
<keyword evidence="3" id="KW-1185">Reference proteome</keyword>
<accession>A0ABW1KVY2</accession>
<dbReference type="EMBL" id="JBHPON010000002">
    <property type="protein sequence ID" value="MFC6036104.1"/>
    <property type="molecule type" value="Genomic_DNA"/>
</dbReference>
<dbReference type="Gene3D" id="1.20.120.330">
    <property type="entry name" value="Nucleotidyltransferases domain 2"/>
    <property type="match status" value="1"/>
</dbReference>
<dbReference type="InterPro" id="IPR043519">
    <property type="entry name" value="NT_sf"/>
</dbReference>
<dbReference type="SUPFAM" id="SSF81593">
    <property type="entry name" value="Nucleotidyltransferase substrate binding subunit/domain"/>
    <property type="match status" value="1"/>
</dbReference>
<dbReference type="PANTHER" id="PTHR30621">
    <property type="entry name" value="GLUTAMINE SYNTHETASE ADENYLYLTRANSFERASE"/>
    <property type="match status" value="1"/>
</dbReference>
<dbReference type="PANTHER" id="PTHR30621:SF0">
    <property type="entry name" value="BIFUNCTIONAL GLUTAMINE SYNTHETASE ADENYLYLTRANSFERASE_ADENYLYL-REMOVING ENZYME"/>
    <property type="match status" value="1"/>
</dbReference>
<dbReference type="Gene3D" id="3.30.460.10">
    <property type="entry name" value="Beta Polymerase, domain 2"/>
    <property type="match status" value="2"/>
</dbReference>